<evidence type="ECO:0000313" key="2">
    <source>
        <dbReference type="Proteomes" id="UP001596045"/>
    </source>
</evidence>
<dbReference type="InterPro" id="IPR008727">
    <property type="entry name" value="PAAR_motif"/>
</dbReference>
<keyword evidence="2" id="KW-1185">Reference proteome</keyword>
<protein>
    <submittedName>
        <fullName evidence="1">PAAR domain-containing protein</fullName>
    </submittedName>
</protein>
<name>A0ABW0M8W1_9BURK</name>
<dbReference type="EMBL" id="JBHSMT010000021">
    <property type="protein sequence ID" value="MFC5474645.1"/>
    <property type="molecule type" value="Genomic_DNA"/>
</dbReference>
<dbReference type="Gene3D" id="2.60.200.60">
    <property type="match status" value="1"/>
</dbReference>
<sequence>MSRPTFGNTPKAVVIIGDKTSHGGVVLSGDKTSVWHDIGMARVGDTVYCPKCSPRIQTITEGSSNCPTKSGQFIALHGDMTSCGATLIAAGAGTPNINKAITFLTRFEKSKTQRYDEQVRIKDQEGNPILNTPYHITDESGNEYKGVTDENGCCDRVYTDESENLTILIGVPALEKW</sequence>
<dbReference type="CDD" id="cd14744">
    <property type="entry name" value="PAAR_CT_2"/>
    <property type="match status" value="1"/>
</dbReference>
<organism evidence="1 2">
    <name type="scientific">Paraherbaspirillum soli</name>
    <dbReference type="NCBI Taxonomy" id="631222"/>
    <lineage>
        <taxon>Bacteria</taxon>
        <taxon>Pseudomonadati</taxon>
        <taxon>Pseudomonadota</taxon>
        <taxon>Betaproteobacteria</taxon>
        <taxon>Burkholderiales</taxon>
        <taxon>Oxalobacteraceae</taxon>
        <taxon>Paraherbaspirillum</taxon>
    </lineage>
</organism>
<comment type="caution">
    <text evidence="1">The sequence shown here is derived from an EMBL/GenBank/DDBJ whole genome shotgun (WGS) entry which is preliminary data.</text>
</comment>
<proteinExistence type="predicted"/>
<reference evidence="2" key="1">
    <citation type="journal article" date="2019" name="Int. J. Syst. Evol. Microbiol.">
        <title>The Global Catalogue of Microorganisms (GCM) 10K type strain sequencing project: providing services to taxonomists for standard genome sequencing and annotation.</title>
        <authorList>
            <consortium name="The Broad Institute Genomics Platform"/>
            <consortium name="The Broad Institute Genome Sequencing Center for Infectious Disease"/>
            <person name="Wu L."/>
            <person name="Ma J."/>
        </authorList>
    </citation>
    <scope>NUCLEOTIDE SEQUENCE [LARGE SCALE GENOMIC DNA]</scope>
    <source>
        <strain evidence="2">JCM 17066</strain>
    </source>
</reference>
<evidence type="ECO:0000313" key="1">
    <source>
        <dbReference type="EMBL" id="MFC5474645.1"/>
    </source>
</evidence>
<dbReference type="RefSeq" id="WP_378997755.1">
    <property type="nucleotide sequence ID" value="NZ_JBHSMT010000021.1"/>
</dbReference>
<dbReference type="Proteomes" id="UP001596045">
    <property type="component" value="Unassembled WGS sequence"/>
</dbReference>
<dbReference type="Pfam" id="PF05488">
    <property type="entry name" value="PAAR_motif"/>
    <property type="match status" value="1"/>
</dbReference>
<accession>A0ABW0M8W1</accession>
<gene>
    <name evidence="1" type="ORF">ACFPM8_11840</name>
</gene>